<keyword evidence="6" id="KW-1185">Reference proteome</keyword>
<dbReference type="SMART" id="SM00063">
    <property type="entry name" value="FRI"/>
    <property type="match status" value="2"/>
</dbReference>
<keyword evidence="2 3" id="KW-1015">Disulfide bond</keyword>
<gene>
    <name evidence="5" type="ORF">MEDL_4363</name>
</gene>
<reference evidence="5" key="1">
    <citation type="submission" date="2021-03" db="EMBL/GenBank/DDBJ databases">
        <authorList>
            <person name="Bekaert M."/>
        </authorList>
    </citation>
    <scope>NUCLEOTIDE SEQUENCE</scope>
</reference>
<keyword evidence="1" id="KW-0217">Developmental protein</keyword>
<dbReference type="PANTHER" id="PTHR11309">
    <property type="entry name" value="FRIZZLED"/>
    <property type="match status" value="1"/>
</dbReference>
<organism evidence="5 6">
    <name type="scientific">Mytilus edulis</name>
    <name type="common">Blue mussel</name>
    <dbReference type="NCBI Taxonomy" id="6550"/>
    <lineage>
        <taxon>Eukaryota</taxon>
        <taxon>Metazoa</taxon>
        <taxon>Spiralia</taxon>
        <taxon>Lophotrochozoa</taxon>
        <taxon>Mollusca</taxon>
        <taxon>Bivalvia</taxon>
        <taxon>Autobranchia</taxon>
        <taxon>Pteriomorphia</taxon>
        <taxon>Mytilida</taxon>
        <taxon>Mytiloidea</taxon>
        <taxon>Mytilidae</taxon>
        <taxon>Mytilinae</taxon>
        <taxon>Mytilus</taxon>
    </lineage>
</organism>
<dbReference type="Gene3D" id="1.10.2000.10">
    <property type="entry name" value="Frizzled cysteine-rich domain"/>
    <property type="match status" value="2"/>
</dbReference>
<feature type="domain" description="FZ" evidence="4">
    <location>
        <begin position="110"/>
        <end position="199"/>
    </location>
</feature>
<dbReference type="GO" id="GO:0017147">
    <property type="term" value="F:Wnt-protein binding"/>
    <property type="evidence" value="ECO:0007669"/>
    <property type="project" value="TreeGrafter"/>
</dbReference>
<comment type="caution">
    <text evidence="5">The sequence shown here is derived from an EMBL/GenBank/DDBJ whole genome shotgun (WGS) entry which is preliminary data.</text>
</comment>
<dbReference type="Proteomes" id="UP000683360">
    <property type="component" value="Unassembled WGS sequence"/>
</dbReference>
<dbReference type="GO" id="GO:0060070">
    <property type="term" value="P:canonical Wnt signaling pathway"/>
    <property type="evidence" value="ECO:0007669"/>
    <property type="project" value="TreeGrafter"/>
</dbReference>
<feature type="domain" description="FZ" evidence="4">
    <location>
        <begin position="1"/>
        <end position="106"/>
    </location>
</feature>
<evidence type="ECO:0000256" key="1">
    <source>
        <dbReference type="ARBA" id="ARBA00022473"/>
    </source>
</evidence>
<dbReference type="Pfam" id="PF01392">
    <property type="entry name" value="Fz"/>
    <property type="match status" value="2"/>
</dbReference>
<protein>
    <recommendedName>
        <fullName evidence="4">FZ domain-containing protein</fullName>
    </recommendedName>
</protein>
<sequence>MTTFPNTLGHRSQTEATQDLKAIWPLVEIGCSASLREFLCSYYFPKCDPAVKEISTILPSRYLCENSRKGCEPLMNKFGFPWPSNFECHKFPGGCEPTTIPMCAQKLKKTKFPNRFGHKNQHEAGLEVNKFYIFVVAGCSDFFQDFLCSVYFPKCNPQVDSERWNQLLCNTVRAGCEPIMNEIGMDWPNELSCEQFTSG</sequence>
<feature type="disulfide bond" evidence="3">
    <location>
        <begin position="64"/>
        <end position="88"/>
    </location>
</feature>
<feature type="disulfide bond" evidence="3">
    <location>
        <begin position="169"/>
        <end position="193"/>
    </location>
</feature>
<dbReference type="InterPro" id="IPR036790">
    <property type="entry name" value="Frizzled_dom_sf"/>
</dbReference>
<dbReference type="EMBL" id="CAJPWZ010000281">
    <property type="protein sequence ID" value="CAG2188961.1"/>
    <property type="molecule type" value="Genomic_DNA"/>
</dbReference>
<evidence type="ECO:0000256" key="3">
    <source>
        <dbReference type="PROSITE-ProRule" id="PRU00090"/>
    </source>
</evidence>
<evidence type="ECO:0000259" key="4">
    <source>
        <dbReference type="PROSITE" id="PS50038"/>
    </source>
</evidence>
<dbReference type="GO" id="GO:0035567">
    <property type="term" value="P:non-canonical Wnt signaling pathway"/>
    <property type="evidence" value="ECO:0007669"/>
    <property type="project" value="TreeGrafter"/>
</dbReference>
<evidence type="ECO:0000313" key="5">
    <source>
        <dbReference type="EMBL" id="CAG2188961.1"/>
    </source>
</evidence>
<accession>A0A8S3PZT1</accession>
<proteinExistence type="predicted"/>
<dbReference type="GO" id="GO:0005886">
    <property type="term" value="C:plasma membrane"/>
    <property type="evidence" value="ECO:0007669"/>
    <property type="project" value="TreeGrafter"/>
</dbReference>
<dbReference type="PROSITE" id="PS50038">
    <property type="entry name" value="FZ"/>
    <property type="match status" value="2"/>
</dbReference>
<dbReference type="GO" id="GO:0042813">
    <property type="term" value="F:Wnt receptor activity"/>
    <property type="evidence" value="ECO:0007669"/>
    <property type="project" value="TreeGrafter"/>
</dbReference>
<comment type="caution">
    <text evidence="3">Lacks conserved residue(s) required for the propagation of feature annotation.</text>
</comment>
<name>A0A8S3PZT1_MYTED</name>
<dbReference type="InterPro" id="IPR020067">
    <property type="entry name" value="Frizzled_dom"/>
</dbReference>
<dbReference type="SUPFAM" id="SSF63501">
    <property type="entry name" value="Frizzled cysteine-rich domain"/>
    <property type="match status" value="2"/>
</dbReference>
<dbReference type="InterPro" id="IPR015526">
    <property type="entry name" value="Frizzled/SFRP"/>
</dbReference>
<evidence type="ECO:0000256" key="2">
    <source>
        <dbReference type="ARBA" id="ARBA00023157"/>
    </source>
</evidence>
<evidence type="ECO:0000313" key="6">
    <source>
        <dbReference type="Proteomes" id="UP000683360"/>
    </source>
</evidence>
<dbReference type="AlphaFoldDB" id="A0A8S3PZT1"/>
<dbReference type="OrthoDB" id="10053709at2759"/>